<evidence type="ECO:0000313" key="5">
    <source>
        <dbReference type="EMBL" id="KAH9305182.1"/>
    </source>
</evidence>
<name>A0AA38KTH6_TAXCH</name>
<evidence type="ECO:0000256" key="4">
    <source>
        <dbReference type="SAM" id="MobiDB-lite"/>
    </source>
</evidence>
<dbReference type="EMBL" id="JAHRHJ020000008">
    <property type="protein sequence ID" value="KAH9305182.1"/>
    <property type="molecule type" value="Genomic_DNA"/>
</dbReference>
<feature type="compositionally biased region" description="Basic and acidic residues" evidence="4">
    <location>
        <begin position="229"/>
        <end position="240"/>
    </location>
</feature>
<dbReference type="PANTHER" id="PTHR24171:SF8">
    <property type="entry name" value="BRCA1-ASSOCIATED RING DOMAIN PROTEIN 1"/>
    <property type="match status" value="1"/>
</dbReference>
<dbReference type="InterPro" id="IPR036770">
    <property type="entry name" value="Ankyrin_rpt-contain_sf"/>
</dbReference>
<gene>
    <name evidence="5" type="ORF">KI387_009586</name>
</gene>
<feature type="region of interest" description="Disordered" evidence="4">
    <location>
        <begin position="186"/>
        <end position="274"/>
    </location>
</feature>
<sequence>MEGRQKKGQGVGLLHAAARNGDLDFLRSFYASNPTSTLSLINARDNHSRTPESSIFTVHEFNDFSSLIWWRLHLAAWSGQTMVVQFLCELKADVRAAAVDAMAAIHFASQKGHLEIVRILLRSGASVNACTRKGMSALHYAVQGGHVELVKLLIHKGASLSAETKARKKPIDLAKDDQVRLVLTSGEVLKGHKGSQNNRSQGASTSNDTEGKPEDPSMEIEGMPGVLQKDQEAEKSGQREIEEEETTVLVGSQPKKPKVDLSHLVDDDTLEGEC</sequence>
<evidence type="ECO:0000256" key="2">
    <source>
        <dbReference type="ARBA" id="ARBA00023043"/>
    </source>
</evidence>
<reference evidence="5 6" key="1">
    <citation type="journal article" date="2021" name="Nat. Plants">
        <title>The Taxus genome provides insights into paclitaxel biosynthesis.</title>
        <authorList>
            <person name="Xiong X."/>
            <person name="Gou J."/>
            <person name="Liao Q."/>
            <person name="Li Y."/>
            <person name="Zhou Q."/>
            <person name="Bi G."/>
            <person name="Li C."/>
            <person name="Du R."/>
            <person name="Wang X."/>
            <person name="Sun T."/>
            <person name="Guo L."/>
            <person name="Liang H."/>
            <person name="Lu P."/>
            <person name="Wu Y."/>
            <person name="Zhang Z."/>
            <person name="Ro D.K."/>
            <person name="Shang Y."/>
            <person name="Huang S."/>
            <person name="Yan J."/>
        </authorList>
    </citation>
    <scope>NUCLEOTIDE SEQUENCE [LARGE SCALE GENOMIC DNA]</scope>
    <source>
        <strain evidence="5">Ta-2019</strain>
    </source>
</reference>
<comment type="caution">
    <text evidence="5">The sequence shown here is derived from an EMBL/GenBank/DDBJ whole genome shotgun (WGS) entry which is preliminary data.</text>
</comment>
<feature type="compositionally biased region" description="Polar residues" evidence="4">
    <location>
        <begin position="194"/>
        <end position="208"/>
    </location>
</feature>
<dbReference type="InterPro" id="IPR002110">
    <property type="entry name" value="Ankyrin_rpt"/>
</dbReference>
<feature type="compositionally biased region" description="Basic and acidic residues" evidence="4">
    <location>
        <begin position="257"/>
        <end position="266"/>
    </location>
</feature>
<dbReference type="PANTHER" id="PTHR24171">
    <property type="entry name" value="ANKYRIN REPEAT DOMAIN-CONTAINING PROTEIN 39-RELATED"/>
    <property type="match status" value="1"/>
</dbReference>
<keyword evidence="2 3" id="KW-0040">ANK repeat</keyword>
<accession>A0AA38KTH6</accession>
<evidence type="ECO:0000313" key="6">
    <source>
        <dbReference type="Proteomes" id="UP000824469"/>
    </source>
</evidence>
<evidence type="ECO:0000256" key="3">
    <source>
        <dbReference type="PROSITE-ProRule" id="PRU00023"/>
    </source>
</evidence>
<protein>
    <submittedName>
        <fullName evidence="5">Uncharacterized protein</fullName>
    </submittedName>
</protein>
<feature type="repeat" description="ANK" evidence="3">
    <location>
        <begin position="100"/>
        <end position="132"/>
    </location>
</feature>
<dbReference type="PROSITE" id="PS50088">
    <property type="entry name" value="ANK_REPEAT"/>
    <property type="match status" value="2"/>
</dbReference>
<dbReference type="OMA" id="CTRKGMT"/>
<evidence type="ECO:0000256" key="1">
    <source>
        <dbReference type="ARBA" id="ARBA00022737"/>
    </source>
</evidence>
<dbReference type="Proteomes" id="UP000824469">
    <property type="component" value="Unassembled WGS sequence"/>
</dbReference>
<keyword evidence="1" id="KW-0677">Repeat</keyword>
<organism evidence="5 6">
    <name type="scientific">Taxus chinensis</name>
    <name type="common">Chinese yew</name>
    <name type="synonym">Taxus wallichiana var. chinensis</name>
    <dbReference type="NCBI Taxonomy" id="29808"/>
    <lineage>
        <taxon>Eukaryota</taxon>
        <taxon>Viridiplantae</taxon>
        <taxon>Streptophyta</taxon>
        <taxon>Embryophyta</taxon>
        <taxon>Tracheophyta</taxon>
        <taxon>Spermatophyta</taxon>
        <taxon>Pinopsida</taxon>
        <taxon>Pinidae</taxon>
        <taxon>Conifers II</taxon>
        <taxon>Cupressales</taxon>
        <taxon>Taxaceae</taxon>
        <taxon>Taxus</taxon>
    </lineage>
</organism>
<dbReference type="SMART" id="SM00248">
    <property type="entry name" value="ANK"/>
    <property type="match status" value="4"/>
</dbReference>
<keyword evidence="6" id="KW-1185">Reference proteome</keyword>
<dbReference type="Pfam" id="PF12796">
    <property type="entry name" value="Ank_2"/>
    <property type="match status" value="1"/>
</dbReference>
<feature type="repeat" description="ANK" evidence="3">
    <location>
        <begin position="133"/>
        <end position="165"/>
    </location>
</feature>
<dbReference type="GO" id="GO:0004842">
    <property type="term" value="F:ubiquitin-protein transferase activity"/>
    <property type="evidence" value="ECO:0007669"/>
    <property type="project" value="TreeGrafter"/>
</dbReference>
<dbReference type="SUPFAM" id="SSF48403">
    <property type="entry name" value="Ankyrin repeat"/>
    <property type="match status" value="1"/>
</dbReference>
<dbReference type="Gene3D" id="1.25.40.20">
    <property type="entry name" value="Ankyrin repeat-containing domain"/>
    <property type="match status" value="1"/>
</dbReference>
<dbReference type="AlphaFoldDB" id="A0AA38KTH6"/>
<dbReference type="GO" id="GO:0085020">
    <property type="term" value="P:protein K6-linked ubiquitination"/>
    <property type="evidence" value="ECO:0007669"/>
    <property type="project" value="TreeGrafter"/>
</dbReference>
<dbReference type="PROSITE" id="PS50297">
    <property type="entry name" value="ANK_REP_REGION"/>
    <property type="match status" value="2"/>
</dbReference>
<proteinExistence type="predicted"/>